<evidence type="ECO:0000313" key="2">
    <source>
        <dbReference type="EMBL" id="PXY40079.1"/>
    </source>
</evidence>
<dbReference type="RefSeq" id="WP_110307440.1">
    <property type="nucleotide sequence ID" value="NZ_QJHK01000013.1"/>
</dbReference>
<keyword evidence="3" id="KW-1185">Reference proteome</keyword>
<protein>
    <submittedName>
        <fullName evidence="2">G-D-S-L family lipolytic protein</fullName>
    </submittedName>
</protein>
<dbReference type="InterPro" id="IPR036514">
    <property type="entry name" value="SGNH_hydro_sf"/>
</dbReference>
<evidence type="ECO:0000313" key="3">
    <source>
        <dbReference type="Proteomes" id="UP000247903"/>
    </source>
</evidence>
<feature type="signal peptide" evidence="1">
    <location>
        <begin position="1"/>
        <end position="16"/>
    </location>
</feature>
<comment type="caution">
    <text evidence="2">The sequence shown here is derived from an EMBL/GenBank/DDBJ whole genome shotgun (WGS) entry which is preliminary data.</text>
</comment>
<dbReference type="PROSITE" id="PS51257">
    <property type="entry name" value="PROKAR_LIPOPROTEIN"/>
    <property type="match status" value="1"/>
</dbReference>
<organism evidence="2 3">
    <name type="scientific">Flavobacterium cheongpyeongense</name>
    <dbReference type="NCBI Taxonomy" id="2212651"/>
    <lineage>
        <taxon>Bacteria</taxon>
        <taxon>Pseudomonadati</taxon>
        <taxon>Bacteroidota</taxon>
        <taxon>Flavobacteriia</taxon>
        <taxon>Flavobacteriales</taxon>
        <taxon>Flavobacteriaceae</taxon>
        <taxon>Flavobacterium</taxon>
    </lineage>
</organism>
<feature type="chain" id="PRO_5015966097" evidence="1">
    <location>
        <begin position="17"/>
        <end position="511"/>
    </location>
</feature>
<sequence>MIKNFKWLLLVSLTFAACNSDDDTIKDTNSSDGLPLTSGTADFSKYVALGDSFAAGFSDNALFIKGQEGAYPNILAQQFATVGGGTFTTPFTNDNIGGLLLGGNVITGSRLYFDTTTSTPVSVVGTPTTEVTTHLSGTFTNLGVPGAKSFHLLAPGYGNPAGVAAGTANPYFARFASSPTTTVLADAISQNPTFFSLWIGGNDELGYATSGGDPTVNPLTPAATFDATYKTLIAQLTTGGRKGVIANLPVITTLPYFYVIKYNQLTQANLTVSGVNLVNTLNAQLYGPIHNALAYLGQGDRIKLLSSTGNNPMIMVDENLTDLSASLKAVLMGGGLDATTATVLGQVFGKARQTLPTDLICLSASARIGKTPSVAIDGIASPSPSLSQLGITFPLPDRYVLLPSEVSEIETATTAYNLTIKTASETNNLALVDAKSIMEELGKPNGIVSDNYTLTSTFVTGGAFSLDGVHPSPRGYALIANKFIEAINLKYGSNIKAVNLGNYQILFPKTL</sequence>
<evidence type="ECO:0000256" key="1">
    <source>
        <dbReference type="SAM" id="SignalP"/>
    </source>
</evidence>
<dbReference type="OrthoDB" id="9764164at2"/>
<proteinExistence type="predicted"/>
<name>A0A2V4BM97_9FLAO</name>
<dbReference type="InterPro" id="IPR001087">
    <property type="entry name" value="GDSL"/>
</dbReference>
<keyword evidence="1" id="KW-0732">Signal</keyword>
<reference evidence="2 3" key="1">
    <citation type="submission" date="2018-05" db="EMBL/GenBank/DDBJ databases">
        <title>Flavobacterium sp. strain IMCC34759, incomplete genome.</title>
        <authorList>
            <person name="Joung Y."/>
            <person name="Cho J."/>
        </authorList>
    </citation>
    <scope>NUCLEOTIDE SEQUENCE [LARGE SCALE GENOMIC DNA]</scope>
    <source>
        <strain evidence="2 3">IMCC34759</strain>
    </source>
</reference>
<accession>A0A2V4BM97</accession>
<dbReference type="EMBL" id="QJHK01000013">
    <property type="protein sequence ID" value="PXY40079.1"/>
    <property type="molecule type" value="Genomic_DNA"/>
</dbReference>
<dbReference type="Proteomes" id="UP000247903">
    <property type="component" value="Unassembled WGS sequence"/>
</dbReference>
<dbReference type="Gene3D" id="3.40.50.1110">
    <property type="entry name" value="SGNH hydrolase"/>
    <property type="match status" value="2"/>
</dbReference>
<dbReference type="SUPFAM" id="SSF52266">
    <property type="entry name" value="SGNH hydrolase"/>
    <property type="match status" value="2"/>
</dbReference>
<gene>
    <name evidence="2" type="ORF">DMB65_14930</name>
</gene>
<dbReference type="AlphaFoldDB" id="A0A2V4BM97"/>
<dbReference type="Pfam" id="PF00657">
    <property type="entry name" value="Lipase_GDSL"/>
    <property type="match status" value="1"/>
</dbReference>
<dbReference type="GO" id="GO:0016788">
    <property type="term" value="F:hydrolase activity, acting on ester bonds"/>
    <property type="evidence" value="ECO:0007669"/>
    <property type="project" value="InterPro"/>
</dbReference>